<dbReference type="Proteomes" id="UP001060085">
    <property type="component" value="Linkage Group LG04"/>
</dbReference>
<dbReference type="EMBL" id="CM044704">
    <property type="protein sequence ID" value="KAI5666148.1"/>
    <property type="molecule type" value="Genomic_DNA"/>
</dbReference>
<keyword evidence="2" id="KW-1185">Reference proteome</keyword>
<organism evidence="1 2">
    <name type="scientific">Catharanthus roseus</name>
    <name type="common">Madagascar periwinkle</name>
    <name type="synonym">Vinca rosea</name>
    <dbReference type="NCBI Taxonomy" id="4058"/>
    <lineage>
        <taxon>Eukaryota</taxon>
        <taxon>Viridiplantae</taxon>
        <taxon>Streptophyta</taxon>
        <taxon>Embryophyta</taxon>
        <taxon>Tracheophyta</taxon>
        <taxon>Spermatophyta</taxon>
        <taxon>Magnoliopsida</taxon>
        <taxon>eudicotyledons</taxon>
        <taxon>Gunneridae</taxon>
        <taxon>Pentapetalae</taxon>
        <taxon>asterids</taxon>
        <taxon>lamiids</taxon>
        <taxon>Gentianales</taxon>
        <taxon>Apocynaceae</taxon>
        <taxon>Rauvolfioideae</taxon>
        <taxon>Vinceae</taxon>
        <taxon>Catharanthinae</taxon>
        <taxon>Catharanthus</taxon>
    </lineage>
</organism>
<sequence length="110" mass="12725">MRSCKKNSHSKTSSTIGENFQLSLLLFVLDFSEPLFLLEPWIAHVLPSSQLTTVVLLLLFSHTRLRILTVDVVSSRCSTYSFEARYGVRFILIRWSHFYLAFGNQRVDIN</sequence>
<proteinExistence type="predicted"/>
<evidence type="ECO:0000313" key="1">
    <source>
        <dbReference type="EMBL" id="KAI5666148.1"/>
    </source>
</evidence>
<comment type="caution">
    <text evidence="1">The sequence shown here is derived from an EMBL/GenBank/DDBJ whole genome shotgun (WGS) entry which is preliminary data.</text>
</comment>
<name>A0ACC0AYQ2_CATRO</name>
<accession>A0ACC0AYQ2</accession>
<protein>
    <submittedName>
        <fullName evidence="1">Uncharacterized protein</fullName>
    </submittedName>
</protein>
<gene>
    <name evidence="1" type="ORF">M9H77_16001</name>
</gene>
<reference evidence="2" key="1">
    <citation type="journal article" date="2023" name="Nat. Plants">
        <title>Single-cell RNA sequencing provides a high-resolution roadmap for understanding the multicellular compartmentation of specialized metabolism.</title>
        <authorList>
            <person name="Sun S."/>
            <person name="Shen X."/>
            <person name="Li Y."/>
            <person name="Li Y."/>
            <person name="Wang S."/>
            <person name="Li R."/>
            <person name="Zhang H."/>
            <person name="Shen G."/>
            <person name="Guo B."/>
            <person name="Wei J."/>
            <person name="Xu J."/>
            <person name="St-Pierre B."/>
            <person name="Chen S."/>
            <person name="Sun C."/>
        </authorList>
    </citation>
    <scope>NUCLEOTIDE SEQUENCE [LARGE SCALE GENOMIC DNA]</scope>
</reference>
<evidence type="ECO:0000313" key="2">
    <source>
        <dbReference type="Proteomes" id="UP001060085"/>
    </source>
</evidence>